<dbReference type="KEGG" id="mas:Mahau_2649"/>
<feature type="signal peptide" evidence="1">
    <location>
        <begin position="1"/>
        <end position="29"/>
    </location>
</feature>
<dbReference type="AlphaFoldDB" id="F3ZYL8"/>
<protein>
    <recommendedName>
        <fullName evidence="4">Lipoprotein</fullName>
    </recommendedName>
</protein>
<keyword evidence="1" id="KW-0732">Signal</keyword>
<organism evidence="2 3">
    <name type="scientific">Mahella australiensis (strain DSM 15567 / CIP 107919 / 50-1 BON)</name>
    <dbReference type="NCBI Taxonomy" id="697281"/>
    <lineage>
        <taxon>Bacteria</taxon>
        <taxon>Bacillati</taxon>
        <taxon>Bacillota</taxon>
        <taxon>Clostridia</taxon>
        <taxon>Thermoanaerobacterales</taxon>
        <taxon>Thermoanaerobacterales Family IV. Incertae Sedis</taxon>
        <taxon>Mahella</taxon>
    </lineage>
</organism>
<dbReference type="RefSeq" id="WP_013782209.1">
    <property type="nucleotide sequence ID" value="NC_015520.1"/>
</dbReference>
<name>F3ZYL8_MAHA5</name>
<reference evidence="3" key="1">
    <citation type="submission" date="2010-11" db="EMBL/GenBank/DDBJ databases">
        <title>The complete genome of Mahella australiensis DSM 15567.</title>
        <authorList>
            <consortium name="US DOE Joint Genome Institute (JGI-PGF)"/>
            <person name="Lucas S."/>
            <person name="Copeland A."/>
            <person name="Lapidus A."/>
            <person name="Bruce D."/>
            <person name="Goodwin L."/>
            <person name="Pitluck S."/>
            <person name="Kyrpides N."/>
            <person name="Mavromatis K."/>
            <person name="Pagani I."/>
            <person name="Ivanova N."/>
            <person name="Teshima H."/>
            <person name="Brettin T."/>
            <person name="Detter J.C."/>
            <person name="Han C."/>
            <person name="Tapia R."/>
            <person name="Land M."/>
            <person name="Hauser L."/>
            <person name="Markowitz V."/>
            <person name="Cheng J.-F."/>
            <person name="Hugenholtz P."/>
            <person name="Woyke T."/>
            <person name="Wu D."/>
            <person name="Spring S."/>
            <person name="Pukall R."/>
            <person name="Steenblock K."/>
            <person name="Schneider S."/>
            <person name="Klenk H.-P."/>
            <person name="Eisen J.A."/>
        </authorList>
    </citation>
    <scope>NUCLEOTIDE SEQUENCE [LARGE SCALE GENOMIC DNA]</scope>
    <source>
        <strain evidence="3">DSM 15567 / CIP 107919 / 50-1 BON</strain>
    </source>
</reference>
<evidence type="ECO:0008006" key="4">
    <source>
        <dbReference type="Google" id="ProtNLM"/>
    </source>
</evidence>
<dbReference type="STRING" id="697281.Mahau_2649"/>
<evidence type="ECO:0000256" key="1">
    <source>
        <dbReference type="SAM" id="SignalP"/>
    </source>
</evidence>
<feature type="chain" id="PRO_5003309689" description="Lipoprotein" evidence="1">
    <location>
        <begin position="30"/>
        <end position="100"/>
    </location>
</feature>
<dbReference type="EMBL" id="CP002360">
    <property type="protein sequence ID" value="AEE97786.1"/>
    <property type="molecule type" value="Genomic_DNA"/>
</dbReference>
<reference evidence="2 3" key="2">
    <citation type="journal article" date="2011" name="Stand. Genomic Sci.">
        <title>Complete genome sequence of Mahella australiensis type strain (50-1 BON).</title>
        <authorList>
            <person name="Sikorski J."/>
            <person name="Teshima H."/>
            <person name="Nolan M."/>
            <person name="Lucas S."/>
            <person name="Hammon N."/>
            <person name="Deshpande S."/>
            <person name="Cheng J.F."/>
            <person name="Pitluck S."/>
            <person name="Liolios K."/>
            <person name="Pagani I."/>
            <person name="Ivanova N."/>
            <person name="Huntemann M."/>
            <person name="Mavromatis K."/>
            <person name="Ovchinikova G."/>
            <person name="Pati A."/>
            <person name="Tapia R."/>
            <person name="Han C."/>
            <person name="Goodwin L."/>
            <person name="Chen A."/>
            <person name="Palaniappan K."/>
            <person name="Land M."/>
            <person name="Hauser L."/>
            <person name="Ngatchou-Djao O.D."/>
            <person name="Rohde M."/>
            <person name="Pukall R."/>
            <person name="Spring S."/>
            <person name="Abt B."/>
            <person name="Goker M."/>
            <person name="Detter J.C."/>
            <person name="Woyke T."/>
            <person name="Bristow J."/>
            <person name="Markowitz V."/>
            <person name="Hugenholtz P."/>
            <person name="Eisen J.A."/>
            <person name="Kyrpides N.C."/>
            <person name="Klenk H.P."/>
            <person name="Lapidus A."/>
        </authorList>
    </citation>
    <scope>NUCLEOTIDE SEQUENCE [LARGE SCALE GENOMIC DNA]</scope>
    <source>
        <strain evidence="3">DSM 15567 / CIP 107919 / 50-1 BON</strain>
    </source>
</reference>
<accession>F3ZYL8</accession>
<evidence type="ECO:0000313" key="3">
    <source>
        <dbReference type="Proteomes" id="UP000008457"/>
    </source>
</evidence>
<keyword evidence="3" id="KW-1185">Reference proteome</keyword>
<dbReference type="Proteomes" id="UP000008457">
    <property type="component" value="Chromosome"/>
</dbReference>
<dbReference type="HOGENOM" id="CLU_2302487_0_0_9"/>
<evidence type="ECO:0000313" key="2">
    <source>
        <dbReference type="EMBL" id="AEE97786.1"/>
    </source>
</evidence>
<gene>
    <name evidence="2" type="ordered locus">Mahau_2649</name>
</gene>
<dbReference type="PROSITE" id="PS51257">
    <property type="entry name" value="PROKAR_LIPOPROTEIN"/>
    <property type="match status" value="1"/>
</dbReference>
<sequence>MNMKTKIISILALLFLVACTFNGTNFAKAEQVNSFDIAKAKNDLANAHKSEFIQMSPEEAQKRAQTIDQQLCKLIAEGKSQDEIDKVISYIDWKIHNNLV</sequence>
<proteinExistence type="predicted"/>